<dbReference type="Pfam" id="PF00903">
    <property type="entry name" value="Glyoxalase"/>
    <property type="match status" value="2"/>
</dbReference>
<dbReference type="InterPro" id="IPR004360">
    <property type="entry name" value="Glyas_Fos-R_dOase_dom"/>
</dbReference>
<dbReference type="InterPro" id="IPR037523">
    <property type="entry name" value="VOC_core"/>
</dbReference>
<dbReference type="InterPro" id="IPR018146">
    <property type="entry name" value="Glyoxalase_1_CS"/>
</dbReference>
<dbReference type="OrthoDB" id="37941at2157"/>
<evidence type="ECO:0000313" key="3">
    <source>
        <dbReference type="EMBL" id="QLH79660.1"/>
    </source>
</evidence>
<dbReference type="EMBL" id="CP058910">
    <property type="protein sequence ID" value="QLH79660.1"/>
    <property type="molecule type" value="Genomic_DNA"/>
</dbReference>
<evidence type="ECO:0000313" key="4">
    <source>
        <dbReference type="Proteomes" id="UP000509667"/>
    </source>
</evidence>
<accession>A0A7D5PC67</accession>
<keyword evidence="1" id="KW-0479">Metal-binding</keyword>
<sequence length="290" mass="31079">MTDASETNDPVVPETARMGRTALTVADVDETVAFYRDVVGLAVRTRSERAATLGAGETPLLELVGDPDAAPRRREQAGLFHTAFRVPDRGALGAALERIRERGALDGASDHHVSEALYCTDPEGNGVEVYTDRRREEWPRADDGTVEIGTVPLDLSDLAAESDGAAEAPPGTDIGHVHLEVSSLDRARAFYVDRLGLGVRTEARGASFLAAGDYHHHVGINSWNGRTDPAGGRGLAWFEFLLPDADTVATARRRLSAAGVPVTDREDGFEVTDPDGIDVRFRTASATPEP</sequence>
<evidence type="ECO:0000256" key="1">
    <source>
        <dbReference type="ARBA" id="ARBA00022723"/>
    </source>
</evidence>
<dbReference type="PROSITE" id="PS51819">
    <property type="entry name" value="VOC"/>
    <property type="match status" value="2"/>
</dbReference>
<evidence type="ECO:0000259" key="2">
    <source>
        <dbReference type="PROSITE" id="PS51819"/>
    </source>
</evidence>
<dbReference type="PROSITE" id="PS00934">
    <property type="entry name" value="GLYOXALASE_I_1"/>
    <property type="match status" value="1"/>
</dbReference>
<dbReference type="RefSeq" id="WP_179909525.1">
    <property type="nucleotide sequence ID" value="NZ_CP058910.1"/>
</dbReference>
<dbReference type="SUPFAM" id="SSF54593">
    <property type="entry name" value="Glyoxalase/Bleomycin resistance protein/Dihydroxybiphenyl dioxygenase"/>
    <property type="match status" value="2"/>
</dbReference>
<dbReference type="Proteomes" id="UP000509667">
    <property type="component" value="Chromosome"/>
</dbReference>
<gene>
    <name evidence="3" type="ORF">HZS55_21220</name>
</gene>
<protein>
    <submittedName>
        <fullName evidence="3">VOC family protein</fullName>
    </submittedName>
</protein>
<dbReference type="GO" id="GO:0046872">
    <property type="term" value="F:metal ion binding"/>
    <property type="evidence" value="ECO:0007669"/>
    <property type="project" value="UniProtKB-KW"/>
</dbReference>
<dbReference type="Gene3D" id="3.10.180.10">
    <property type="entry name" value="2,3-Dihydroxybiphenyl 1,2-Dioxygenase, domain 1"/>
    <property type="match status" value="2"/>
</dbReference>
<dbReference type="GeneID" id="56080441"/>
<dbReference type="KEGG" id="hrr:HZS55_21220"/>
<reference evidence="3 4" key="1">
    <citation type="submission" date="2020-07" db="EMBL/GenBank/DDBJ databases">
        <title>Halosimplex pelagicum sp. nov. and Halosimplex rubrum sp. nov., isolated from salted brown alga Laminaria, and emended description of the genus Halosimplex.</title>
        <authorList>
            <person name="Cui H."/>
        </authorList>
    </citation>
    <scope>NUCLEOTIDE SEQUENCE [LARGE SCALE GENOMIC DNA]</scope>
    <source>
        <strain evidence="3 4">R27</strain>
    </source>
</reference>
<proteinExistence type="predicted"/>
<dbReference type="CDD" id="cd16359">
    <property type="entry name" value="VOC_BsCatE_like_C"/>
    <property type="match status" value="1"/>
</dbReference>
<keyword evidence="4" id="KW-1185">Reference proteome</keyword>
<dbReference type="PANTHER" id="PTHR43279:SF1">
    <property type="entry name" value="CATECHOL-2,3-DIOXYGENASE"/>
    <property type="match status" value="1"/>
</dbReference>
<dbReference type="AlphaFoldDB" id="A0A7D5PC67"/>
<organism evidence="3 4">
    <name type="scientific">Halosimplex rubrum</name>
    <dbReference type="NCBI Taxonomy" id="869889"/>
    <lineage>
        <taxon>Archaea</taxon>
        <taxon>Methanobacteriati</taxon>
        <taxon>Methanobacteriota</taxon>
        <taxon>Stenosarchaea group</taxon>
        <taxon>Halobacteria</taxon>
        <taxon>Halobacteriales</taxon>
        <taxon>Haloarculaceae</taxon>
        <taxon>Halosimplex</taxon>
    </lineage>
</organism>
<feature type="domain" description="VOC" evidence="2">
    <location>
        <begin position="17"/>
        <end position="132"/>
    </location>
</feature>
<dbReference type="GO" id="GO:0004462">
    <property type="term" value="F:lactoylglutathione lyase activity"/>
    <property type="evidence" value="ECO:0007669"/>
    <property type="project" value="InterPro"/>
</dbReference>
<dbReference type="PANTHER" id="PTHR43279">
    <property type="entry name" value="CATECHOL-2,3-DIOXYGENASE"/>
    <property type="match status" value="1"/>
</dbReference>
<dbReference type="InterPro" id="IPR029068">
    <property type="entry name" value="Glyas_Bleomycin-R_OHBP_Dase"/>
</dbReference>
<feature type="domain" description="VOC" evidence="2">
    <location>
        <begin position="173"/>
        <end position="290"/>
    </location>
</feature>
<name>A0A7D5PC67_9EURY</name>